<proteinExistence type="predicted"/>
<name>A0ABS1CKR5_9GAMM</name>
<gene>
    <name evidence="1" type="ORF">CKO31_17440</name>
</gene>
<organism evidence="1 2">
    <name type="scientific">Thiohalocapsa halophila</name>
    <dbReference type="NCBI Taxonomy" id="69359"/>
    <lineage>
        <taxon>Bacteria</taxon>
        <taxon>Pseudomonadati</taxon>
        <taxon>Pseudomonadota</taxon>
        <taxon>Gammaproteobacteria</taxon>
        <taxon>Chromatiales</taxon>
        <taxon>Chromatiaceae</taxon>
        <taxon>Thiohalocapsa</taxon>
    </lineage>
</organism>
<reference evidence="1 2" key="1">
    <citation type="journal article" date="2020" name="Microorganisms">
        <title>Osmotic Adaptation and Compatible Solute Biosynthesis of Phototrophic Bacteria as Revealed from Genome Analyses.</title>
        <authorList>
            <person name="Imhoff J.F."/>
            <person name="Rahn T."/>
            <person name="Kunzel S."/>
            <person name="Keller A."/>
            <person name="Neulinger S.C."/>
        </authorList>
    </citation>
    <scope>NUCLEOTIDE SEQUENCE [LARGE SCALE GENOMIC DNA]</scope>
    <source>
        <strain evidence="1 2">DSM 6210</strain>
    </source>
</reference>
<comment type="caution">
    <text evidence="1">The sequence shown here is derived from an EMBL/GenBank/DDBJ whole genome shotgun (WGS) entry which is preliminary data.</text>
</comment>
<dbReference type="EMBL" id="NRRV01000049">
    <property type="protein sequence ID" value="MBK1632492.1"/>
    <property type="molecule type" value="Genomic_DNA"/>
</dbReference>
<sequence>MGVHCPRHPHAAWQCYEIEEVAAVDCDARDRIYRGKVLGLTERITFEGEALQSFGEPRHTAWHRAGTS</sequence>
<accession>A0ABS1CKR5</accession>
<dbReference type="Proteomes" id="UP000748752">
    <property type="component" value="Unassembled WGS sequence"/>
</dbReference>
<evidence type="ECO:0000313" key="2">
    <source>
        <dbReference type="Proteomes" id="UP000748752"/>
    </source>
</evidence>
<evidence type="ECO:0000313" key="1">
    <source>
        <dbReference type="EMBL" id="MBK1632492.1"/>
    </source>
</evidence>
<protein>
    <submittedName>
        <fullName evidence="1">Uncharacterized protein</fullName>
    </submittedName>
</protein>
<keyword evidence="2" id="KW-1185">Reference proteome</keyword>